<evidence type="ECO:0000256" key="1">
    <source>
        <dbReference type="SAM" id="MobiDB-lite"/>
    </source>
</evidence>
<dbReference type="Proteomes" id="UP000324701">
    <property type="component" value="Unassembled WGS sequence"/>
</dbReference>
<dbReference type="EMBL" id="VTZN01000033">
    <property type="protein sequence ID" value="KAA1250772.1"/>
    <property type="molecule type" value="Genomic_DNA"/>
</dbReference>
<organism evidence="2 3">
    <name type="scientific">Mycobacterium simiae</name>
    <name type="common">Mycobacterium habana</name>
    <dbReference type="NCBI Taxonomy" id="1784"/>
    <lineage>
        <taxon>Bacteria</taxon>
        <taxon>Bacillati</taxon>
        <taxon>Actinomycetota</taxon>
        <taxon>Actinomycetes</taxon>
        <taxon>Mycobacteriales</taxon>
        <taxon>Mycobacteriaceae</taxon>
        <taxon>Mycobacterium</taxon>
        <taxon>Mycobacterium simiae complex</taxon>
    </lineage>
</organism>
<dbReference type="SUPFAM" id="SSF53901">
    <property type="entry name" value="Thiolase-like"/>
    <property type="match status" value="1"/>
</dbReference>
<accession>A0A5B1BRT7</accession>
<protein>
    <submittedName>
        <fullName evidence="2">Uncharacterized protein</fullName>
    </submittedName>
</protein>
<feature type="region of interest" description="Disordered" evidence="1">
    <location>
        <begin position="1"/>
        <end position="40"/>
    </location>
</feature>
<keyword evidence="3" id="KW-1185">Reference proteome</keyword>
<dbReference type="GO" id="GO:0016746">
    <property type="term" value="F:acyltransferase activity"/>
    <property type="evidence" value="ECO:0007669"/>
    <property type="project" value="InterPro"/>
</dbReference>
<dbReference type="AlphaFoldDB" id="A0A5B1BRT7"/>
<evidence type="ECO:0000313" key="2">
    <source>
        <dbReference type="EMBL" id="KAA1250772.1"/>
    </source>
</evidence>
<feature type="compositionally biased region" description="Basic and acidic residues" evidence="1">
    <location>
        <begin position="1"/>
        <end position="13"/>
    </location>
</feature>
<name>A0A5B1BRT7_MYCSI</name>
<gene>
    <name evidence="2" type="ORF">F0Q45_08070</name>
</gene>
<feature type="region of interest" description="Disordered" evidence="1">
    <location>
        <begin position="75"/>
        <end position="107"/>
    </location>
</feature>
<proteinExistence type="predicted"/>
<sequence length="107" mass="11950">QFGDNRYHHPSDGKRRRRGDKPARGQCAGRRQRHGQDGWAHPVVSDMLNDNGLQMSDVDLWAIHPGGPKIIEQSVGSLGIPAERAESLPRTSTRDPQQGWCPSDQYP</sequence>
<dbReference type="Gene3D" id="3.40.47.10">
    <property type="match status" value="1"/>
</dbReference>
<reference evidence="2 3" key="1">
    <citation type="submission" date="2019-09" db="EMBL/GenBank/DDBJ databases">
        <title>Report of infection by Mycobacterium simiae a patient suffering from pulmonary tuberculosis.</title>
        <authorList>
            <person name="Mohanty P.S."/>
            <person name="Bansal A.K."/>
            <person name="Singh H."/>
            <person name="Sharma S."/>
            <person name="Patil S.A."/>
            <person name="Upadhaya P."/>
            <person name="Singh P.K."/>
            <person name="Kumar D."/>
            <person name="Kumar S."/>
            <person name="Singh R.K."/>
            <person name="Chaudhary B."/>
        </authorList>
    </citation>
    <scope>NUCLEOTIDE SEQUENCE [LARGE SCALE GENOMIC DNA]</scope>
    <source>
        <strain evidence="2 3">JAL-560-SIM</strain>
    </source>
</reference>
<feature type="non-terminal residue" evidence="2">
    <location>
        <position position="1"/>
    </location>
</feature>
<comment type="caution">
    <text evidence="2">The sequence shown here is derived from an EMBL/GenBank/DDBJ whole genome shotgun (WGS) entry which is preliminary data.</text>
</comment>
<dbReference type="InterPro" id="IPR016039">
    <property type="entry name" value="Thiolase-like"/>
</dbReference>
<evidence type="ECO:0000313" key="3">
    <source>
        <dbReference type="Proteomes" id="UP000324701"/>
    </source>
</evidence>